<dbReference type="STRING" id="1121899.GCA_000430025_01878"/>
<evidence type="ECO:0000313" key="2">
    <source>
        <dbReference type="Proteomes" id="UP000030121"/>
    </source>
</evidence>
<sequence length="300" mass="32906">MPANFPEVWLNRVIQNLGNTHVAPWLDGIPELDVQVLEVGSGDASESNIIYIPRTSFNPDVLINNSTYPIALQAFTDDNVTVQLDKYQTKVTTLSDDQVIGAAYPRIDAATGGHVRAINSKKYKKAIHAIAPAADTTNTPVIVATGTAVGGIPTLIYDDLITLKNRLDAAEVAPENRRLVLSTRHYNDLLLDRKNFGDKLVNYTTGMAAPVIAGFEIYQYNGNPLFDNTGAKKAFGAVKAAGDREASVVFWKDGIAKKTGLTKQYFVESKNDPETQTNKLNYRHYFIAVPFEQRGVGAIY</sequence>
<reference evidence="1 2" key="1">
    <citation type="submission" date="2013-09" db="EMBL/GenBank/DDBJ databases">
        <authorList>
            <person name="Zeng Z."/>
            <person name="Chen C."/>
        </authorList>
    </citation>
    <scope>NUCLEOTIDE SEQUENCE [LARGE SCALE GENOMIC DNA]</scope>
    <source>
        <strain evidence="1 2">GH29-5</strain>
    </source>
</reference>
<dbReference type="OrthoDB" id="1228719at2"/>
<dbReference type="SUPFAM" id="SSF56563">
    <property type="entry name" value="Major capsid protein gp5"/>
    <property type="match status" value="1"/>
</dbReference>
<accession>A0A0A2ME91</accession>
<keyword evidence="2" id="KW-1185">Reference proteome</keyword>
<dbReference type="AlphaFoldDB" id="A0A0A2ME91"/>
<gene>
    <name evidence="1" type="ORF">Q764_06000</name>
</gene>
<organism evidence="1 2">
    <name type="scientific">Flavobacterium suncheonense GH29-5 = DSM 17707</name>
    <dbReference type="NCBI Taxonomy" id="1121899"/>
    <lineage>
        <taxon>Bacteria</taxon>
        <taxon>Pseudomonadati</taxon>
        <taxon>Bacteroidota</taxon>
        <taxon>Flavobacteriia</taxon>
        <taxon>Flavobacteriales</taxon>
        <taxon>Flavobacteriaceae</taxon>
        <taxon>Flavobacterium</taxon>
    </lineage>
</organism>
<evidence type="ECO:0008006" key="3">
    <source>
        <dbReference type="Google" id="ProtNLM"/>
    </source>
</evidence>
<dbReference type="RefSeq" id="WP_026980315.1">
    <property type="nucleotide sequence ID" value="NZ_AUCZ01000008.1"/>
</dbReference>
<dbReference type="eggNOG" id="ENOG502ZXB2">
    <property type="taxonomic scope" value="Bacteria"/>
</dbReference>
<comment type="caution">
    <text evidence="1">The sequence shown here is derived from an EMBL/GenBank/DDBJ whole genome shotgun (WGS) entry which is preliminary data.</text>
</comment>
<name>A0A0A2ME91_9FLAO</name>
<proteinExistence type="predicted"/>
<protein>
    <recommendedName>
        <fullName evidence="3">Major capsid protein</fullName>
    </recommendedName>
</protein>
<dbReference type="Proteomes" id="UP000030121">
    <property type="component" value="Unassembled WGS sequence"/>
</dbReference>
<dbReference type="EMBL" id="JRLW01000005">
    <property type="protein sequence ID" value="KGO89743.1"/>
    <property type="molecule type" value="Genomic_DNA"/>
</dbReference>
<evidence type="ECO:0000313" key="1">
    <source>
        <dbReference type="EMBL" id="KGO89743.1"/>
    </source>
</evidence>